<evidence type="ECO:0000313" key="6">
    <source>
        <dbReference type="Proteomes" id="UP000182124"/>
    </source>
</evidence>
<dbReference type="STRING" id="329186.SAMN02927925_01591"/>
<dbReference type="eggNOG" id="COG3291">
    <property type="taxonomic scope" value="Bacteria"/>
</dbReference>
<feature type="signal peptide" evidence="2">
    <location>
        <begin position="1"/>
        <end position="23"/>
    </location>
</feature>
<reference evidence="5 6" key="1">
    <citation type="submission" date="2016-10" db="EMBL/GenBank/DDBJ databases">
        <authorList>
            <person name="de Groot N.N."/>
        </authorList>
    </citation>
    <scope>NUCLEOTIDE SEQUENCE [LARGE SCALE GENOMIC DNA]</scope>
    <source>
        <strain evidence="5 6">CGMCC 1.3801</strain>
    </source>
</reference>
<protein>
    <submittedName>
        <fullName evidence="5">Por secretion system C-terminal sorting domain-containing protein</fullName>
    </submittedName>
</protein>
<organism evidence="5 6">
    <name type="scientific">Flavobacterium saliperosum</name>
    <dbReference type="NCBI Taxonomy" id="329186"/>
    <lineage>
        <taxon>Bacteria</taxon>
        <taxon>Pseudomonadati</taxon>
        <taxon>Bacteroidota</taxon>
        <taxon>Flavobacteriia</taxon>
        <taxon>Flavobacteriales</taxon>
        <taxon>Flavobacteriaceae</taxon>
        <taxon>Flavobacterium</taxon>
    </lineage>
</organism>
<dbReference type="NCBIfam" id="TIGR04183">
    <property type="entry name" value="Por_Secre_tail"/>
    <property type="match status" value="1"/>
</dbReference>
<dbReference type="InterPro" id="IPR026444">
    <property type="entry name" value="Secre_tail"/>
</dbReference>
<dbReference type="Proteomes" id="UP000182124">
    <property type="component" value="Unassembled WGS sequence"/>
</dbReference>
<keyword evidence="1 2" id="KW-0732">Signal</keyword>
<evidence type="ECO:0000256" key="1">
    <source>
        <dbReference type="ARBA" id="ARBA00022729"/>
    </source>
</evidence>
<gene>
    <name evidence="5" type="ORF">SAMN02927925_01591</name>
</gene>
<dbReference type="RefSeq" id="WP_023577110.1">
    <property type="nucleotide sequence ID" value="NZ_CBCSBQ010000002.1"/>
</dbReference>
<dbReference type="EMBL" id="FMTY01000003">
    <property type="protein sequence ID" value="SCX10550.1"/>
    <property type="molecule type" value="Genomic_DNA"/>
</dbReference>
<feature type="domain" description="PKD-like" evidence="4">
    <location>
        <begin position="396"/>
        <end position="476"/>
    </location>
</feature>
<evidence type="ECO:0000259" key="4">
    <source>
        <dbReference type="Pfam" id="PF19406"/>
    </source>
</evidence>
<feature type="domain" description="Secretion system C-terminal sorting" evidence="3">
    <location>
        <begin position="491"/>
        <end position="557"/>
    </location>
</feature>
<sequence length="559" mass="57511">MKKIFTLLFVLSFGLLFSNTSKINDDKIVACPTATISYSGSPFCTNTGTPQNVSLTGTDAYTGGVFSSVPVGLALDPMTGAITPSLSTPGSYTVTYTIPSGGSCPDFMATAAVTILGDDQITPTSAFMNQTVCLNQPIINITAATTYATGASATGLPPGVTSAWSSNTITIFGVPTVPGAYNYTIYTTGGNCFPPANYSGTIIVLPSPTATIGSNQTICSGNTAMISFTGTANATVSYTINGGAIQNIVLNSSGFATLSTPPLTSNTVYNLESTSSATGCSSPTSGSAVITVMPNPTMSVSSGSPSICSGESTNITLTSNIPGTTFQWNVVQAGVIGASAGSGNSINHVLTAIGNYTGQVVYNITPTANGCVGTPTTVTINVNPSPIVTPSPPGDTINSGDTTNIVLTSNVSGTTFTWTVFQSNAVGATSGVGNIINQQISLMNTTQSGTVDYIITPNVNGCTGAPIYVTVNVSPNLSANSFNSQDFLLSPNPVTDILNIKNNQIINKVTAFNQLGQMVLERNYNNNEVQLDFSGLKTGIYFISVESDKKQSTFKIVKN</sequence>
<dbReference type="Pfam" id="PF18962">
    <property type="entry name" value="Por_Secre_tail"/>
    <property type="match status" value="1"/>
</dbReference>
<proteinExistence type="predicted"/>
<feature type="chain" id="PRO_5010350129" evidence="2">
    <location>
        <begin position="24"/>
        <end position="559"/>
    </location>
</feature>
<dbReference type="eggNOG" id="COG1345">
    <property type="taxonomic scope" value="Bacteria"/>
</dbReference>
<name>A0A1G4VQZ5_9FLAO</name>
<accession>A0A1G4VQZ5</accession>
<dbReference type="AlphaFoldDB" id="A0A1G4VQZ5"/>
<evidence type="ECO:0000259" key="3">
    <source>
        <dbReference type="Pfam" id="PF18962"/>
    </source>
</evidence>
<evidence type="ECO:0000313" key="5">
    <source>
        <dbReference type="EMBL" id="SCX10550.1"/>
    </source>
</evidence>
<dbReference type="InterPro" id="IPR045828">
    <property type="entry name" value="PKD_Bacteroidetes"/>
</dbReference>
<dbReference type="Pfam" id="PF19406">
    <property type="entry name" value="PKD_5"/>
    <property type="match status" value="2"/>
</dbReference>
<evidence type="ECO:0000256" key="2">
    <source>
        <dbReference type="SAM" id="SignalP"/>
    </source>
</evidence>
<feature type="domain" description="PKD-like" evidence="4">
    <location>
        <begin position="306"/>
        <end position="386"/>
    </location>
</feature>